<evidence type="ECO:0000256" key="2">
    <source>
        <dbReference type="ARBA" id="ARBA00022723"/>
    </source>
</evidence>
<evidence type="ECO:0000256" key="3">
    <source>
        <dbReference type="ARBA" id="ARBA00023004"/>
    </source>
</evidence>
<reference evidence="5 6" key="1">
    <citation type="submission" date="2018-11" db="EMBL/GenBank/DDBJ databases">
        <title>Genomic Encyclopedia of Type Strains, Phase IV (KMG-IV): sequencing the most valuable type-strain genomes for metagenomic binning, comparative biology and taxonomic classification.</title>
        <authorList>
            <person name="Goeker M."/>
        </authorList>
    </citation>
    <scope>NUCLEOTIDE SEQUENCE [LARGE SCALE GENOMIC DNA]</scope>
    <source>
        <strain evidence="5 6">DSM 101684</strain>
    </source>
</reference>
<dbReference type="InterPro" id="IPR050669">
    <property type="entry name" value="Hemerythrin"/>
</dbReference>
<sequence length="168" mass="18158">MALLEWTDAMAVEVPAMDQTHQEFVALLNALESASDEALIDRYVALLAHTDAHFAREDAWMQATGFAASNCHSMQHKIVMDVLREGEKRGRAGDLEVLRVIARELAQWFPQHTDAMDAALAQHLLRTGFDPATGSVTRPEALPRAALHGCGGATCTDPEDLAPAGLSA</sequence>
<evidence type="ECO:0000313" key="5">
    <source>
        <dbReference type="EMBL" id="RPE64986.1"/>
    </source>
</evidence>
<dbReference type="SUPFAM" id="SSF47188">
    <property type="entry name" value="Hemerythrin-like"/>
    <property type="match status" value="1"/>
</dbReference>
<dbReference type="CDD" id="cd12107">
    <property type="entry name" value="Hemerythrin"/>
    <property type="match status" value="1"/>
</dbReference>
<keyword evidence="2" id="KW-0479">Metal-binding</keyword>
<evidence type="ECO:0000256" key="1">
    <source>
        <dbReference type="ARBA" id="ARBA00010587"/>
    </source>
</evidence>
<dbReference type="Proteomes" id="UP000272193">
    <property type="component" value="Unassembled WGS sequence"/>
</dbReference>
<dbReference type="PANTHER" id="PTHR37164:SF1">
    <property type="entry name" value="BACTERIOHEMERYTHRIN"/>
    <property type="match status" value="1"/>
</dbReference>
<dbReference type="AlphaFoldDB" id="A0A3N4U2B7"/>
<dbReference type="Gene3D" id="1.20.120.50">
    <property type="entry name" value="Hemerythrin-like"/>
    <property type="match status" value="1"/>
</dbReference>
<gene>
    <name evidence="5" type="ORF">EDC62_2110</name>
</gene>
<organism evidence="5 6">
    <name type="scientific">Tibeticola sediminis</name>
    <dbReference type="NCBI Taxonomy" id="1917811"/>
    <lineage>
        <taxon>Bacteria</taxon>
        <taxon>Pseudomonadati</taxon>
        <taxon>Pseudomonadota</taxon>
        <taxon>Betaproteobacteria</taxon>
        <taxon>Burkholderiales</taxon>
        <taxon>Comamonadaceae</taxon>
        <taxon>Tibeticola</taxon>
    </lineage>
</organism>
<dbReference type="Pfam" id="PF01814">
    <property type="entry name" value="Hemerythrin"/>
    <property type="match status" value="1"/>
</dbReference>
<name>A0A3N4U2B7_9BURK</name>
<dbReference type="InterPro" id="IPR035938">
    <property type="entry name" value="Hemerythrin-like_sf"/>
</dbReference>
<dbReference type="RefSeq" id="WP_124223433.1">
    <property type="nucleotide sequence ID" value="NZ_RKQL01000005.1"/>
</dbReference>
<dbReference type="InterPro" id="IPR012827">
    <property type="entry name" value="Hemerythrin_metal-bd"/>
</dbReference>
<dbReference type="OrthoDB" id="5296936at2"/>
<accession>A0A3N4U2B7</accession>
<comment type="caution">
    <text evidence="5">The sequence shown here is derived from an EMBL/GenBank/DDBJ whole genome shotgun (WGS) entry which is preliminary data.</text>
</comment>
<dbReference type="NCBIfam" id="TIGR02481">
    <property type="entry name" value="hemeryth_dom"/>
    <property type="match status" value="1"/>
</dbReference>
<comment type="similarity">
    <text evidence="1">Belongs to the hemerythrin family.</text>
</comment>
<dbReference type="PANTHER" id="PTHR37164">
    <property type="entry name" value="BACTERIOHEMERYTHRIN"/>
    <property type="match status" value="1"/>
</dbReference>
<dbReference type="InterPro" id="IPR012312">
    <property type="entry name" value="Hemerythrin-like"/>
</dbReference>
<proteinExistence type="inferred from homology"/>
<feature type="domain" description="Hemerythrin-like" evidence="4">
    <location>
        <begin position="15"/>
        <end position="121"/>
    </location>
</feature>
<keyword evidence="6" id="KW-1185">Reference proteome</keyword>
<dbReference type="EMBL" id="RKQL01000005">
    <property type="protein sequence ID" value="RPE64986.1"/>
    <property type="molecule type" value="Genomic_DNA"/>
</dbReference>
<evidence type="ECO:0000259" key="4">
    <source>
        <dbReference type="Pfam" id="PF01814"/>
    </source>
</evidence>
<dbReference type="GO" id="GO:0046872">
    <property type="term" value="F:metal ion binding"/>
    <property type="evidence" value="ECO:0007669"/>
    <property type="project" value="UniProtKB-KW"/>
</dbReference>
<protein>
    <submittedName>
        <fullName evidence="5">Hemerythrin-like metal-binding protein</fullName>
    </submittedName>
</protein>
<keyword evidence="3" id="KW-0408">Iron</keyword>
<evidence type="ECO:0000313" key="6">
    <source>
        <dbReference type="Proteomes" id="UP000272193"/>
    </source>
</evidence>